<proteinExistence type="predicted"/>
<dbReference type="PROSITE" id="PS01009">
    <property type="entry name" value="CRISP_1"/>
    <property type="match status" value="1"/>
</dbReference>
<evidence type="ECO:0000313" key="2">
    <source>
        <dbReference type="EMBL" id="VDD82724.1"/>
    </source>
</evidence>
<protein>
    <recommendedName>
        <fullName evidence="1">SCP domain-containing protein</fullName>
    </recommendedName>
</protein>
<organism evidence="2 3">
    <name type="scientific">Mesocestoides corti</name>
    <name type="common">Flatworm</name>
    <dbReference type="NCBI Taxonomy" id="53468"/>
    <lineage>
        <taxon>Eukaryota</taxon>
        <taxon>Metazoa</taxon>
        <taxon>Spiralia</taxon>
        <taxon>Lophotrochozoa</taxon>
        <taxon>Platyhelminthes</taxon>
        <taxon>Cestoda</taxon>
        <taxon>Eucestoda</taxon>
        <taxon>Cyclophyllidea</taxon>
        <taxon>Mesocestoididae</taxon>
        <taxon>Mesocestoides</taxon>
    </lineage>
</organism>
<evidence type="ECO:0000259" key="1">
    <source>
        <dbReference type="SMART" id="SM00198"/>
    </source>
</evidence>
<dbReference type="PANTHER" id="PTHR10334">
    <property type="entry name" value="CYSTEINE-RICH SECRETORY PROTEIN-RELATED"/>
    <property type="match status" value="1"/>
</dbReference>
<dbReference type="Pfam" id="PF00188">
    <property type="entry name" value="CAP"/>
    <property type="match status" value="1"/>
</dbReference>
<accession>A0A0R3ULZ1</accession>
<dbReference type="STRING" id="53468.A0A0R3ULZ1"/>
<dbReference type="GO" id="GO:0005576">
    <property type="term" value="C:extracellular region"/>
    <property type="evidence" value="ECO:0007669"/>
    <property type="project" value="InterPro"/>
</dbReference>
<dbReference type="OrthoDB" id="674273at2759"/>
<dbReference type="EMBL" id="UXSR01005562">
    <property type="protein sequence ID" value="VDD82724.1"/>
    <property type="molecule type" value="Genomic_DNA"/>
</dbReference>
<dbReference type="InterPro" id="IPR018244">
    <property type="entry name" value="Allrgn_V5/Tpx1_CS"/>
</dbReference>
<dbReference type="InterPro" id="IPR001283">
    <property type="entry name" value="CRISP-related"/>
</dbReference>
<reference evidence="2 3" key="1">
    <citation type="submission" date="2018-10" db="EMBL/GenBank/DDBJ databases">
        <authorList>
            <consortium name="Pathogen Informatics"/>
        </authorList>
    </citation>
    <scope>NUCLEOTIDE SEQUENCE [LARGE SCALE GENOMIC DNA]</scope>
</reference>
<dbReference type="Proteomes" id="UP000267029">
    <property type="component" value="Unassembled WGS sequence"/>
</dbReference>
<keyword evidence="3" id="KW-1185">Reference proteome</keyword>
<gene>
    <name evidence="2" type="ORF">MCOS_LOCUS8727</name>
</gene>
<dbReference type="AlphaFoldDB" id="A0A0R3ULZ1"/>
<feature type="domain" description="SCP" evidence="1">
    <location>
        <begin position="37"/>
        <end position="150"/>
    </location>
</feature>
<sequence>MVWATSSGLGCAKKRCDNINPQWPKPIYLMACQYEPAYSMMMELLAVKWVDRCQFKHPNPSIDLEYRGFGQNLAISGGYKPSMTQMAQGWLNERNYYTYANNSCTRVCGHYTQMVWATSFGLGCAMKRCDNIKPEWPKPIYLMACQYYPA</sequence>
<dbReference type="SMART" id="SM00198">
    <property type="entry name" value="SCP"/>
    <property type="match status" value="1"/>
</dbReference>
<dbReference type="PRINTS" id="PR00837">
    <property type="entry name" value="V5TPXLIKE"/>
</dbReference>
<dbReference type="InterPro" id="IPR035940">
    <property type="entry name" value="CAP_sf"/>
</dbReference>
<dbReference type="InterPro" id="IPR014044">
    <property type="entry name" value="CAP_dom"/>
</dbReference>
<name>A0A0R3ULZ1_MESCO</name>
<evidence type="ECO:0000313" key="3">
    <source>
        <dbReference type="Proteomes" id="UP000267029"/>
    </source>
</evidence>
<dbReference type="Gene3D" id="3.40.33.10">
    <property type="entry name" value="CAP"/>
    <property type="match status" value="2"/>
</dbReference>
<dbReference type="SUPFAM" id="SSF55797">
    <property type="entry name" value="PR-1-like"/>
    <property type="match status" value="2"/>
</dbReference>